<dbReference type="InterPro" id="IPR016181">
    <property type="entry name" value="Acyl_CoA_acyltransferase"/>
</dbReference>
<dbReference type="RefSeq" id="WP_073493196.1">
    <property type="nucleotide sequence ID" value="NZ_FRBI01000001.1"/>
</dbReference>
<keyword evidence="2 6" id="KW-0808">Transferase</keyword>
<dbReference type="OrthoDB" id="9805924at2"/>
<organism evidence="6 7">
    <name type="scientific">Actinacidiphila paucisporea</name>
    <dbReference type="NCBI Taxonomy" id="310782"/>
    <lineage>
        <taxon>Bacteria</taxon>
        <taxon>Bacillati</taxon>
        <taxon>Actinomycetota</taxon>
        <taxon>Actinomycetes</taxon>
        <taxon>Kitasatosporales</taxon>
        <taxon>Streptomycetaceae</taxon>
        <taxon>Actinacidiphila</taxon>
    </lineage>
</organism>
<name>A0A1M6V477_9ACTN</name>
<protein>
    <submittedName>
        <fullName evidence="6">L-amino acid N-acyltransferase YncA</fullName>
    </submittedName>
</protein>
<evidence type="ECO:0000256" key="4">
    <source>
        <dbReference type="SAM" id="MobiDB-lite"/>
    </source>
</evidence>
<sequence length="181" mass="19614">MIRPATPADLPVLHALIRELADYERALSEARATESQLHTALFGPDPVAHALVAADDATGEPVGFALWFRNFSTWTGTAGLYLEDLYVRPQARGAGHGKALLAALAAICVERGWPRFEWSVLDWNEKALAVYRSIGAQPQDEWTVQRLSGPALTALAATRPDSQLGSGPDSRSDNRTNSHAN</sequence>
<feature type="compositionally biased region" description="Basic and acidic residues" evidence="4">
    <location>
        <begin position="170"/>
        <end position="181"/>
    </location>
</feature>
<dbReference type="PROSITE" id="PS51186">
    <property type="entry name" value="GNAT"/>
    <property type="match status" value="1"/>
</dbReference>
<dbReference type="GO" id="GO:0008080">
    <property type="term" value="F:N-acetyltransferase activity"/>
    <property type="evidence" value="ECO:0007669"/>
    <property type="project" value="TreeGrafter"/>
</dbReference>
<keyword evidence="7" id="KW-1185">Reference proteome</keyword>
<keyword evidence="3 6" id="KW-0012">Acyltransferase</keyword>
<dbReference type="PANTHER" id="PTHR10545">
    <property type="entry name" value="DIAMINE N-ACETYLTRANSFERASE"/>
    <property type="match status" value="1"/>
</dbReference>
<dbReference type="InterPro" id="IPR000182">
    <property type="entry name" value="GNAT_dom"/>
</dbReference>
<evidence type="ECO:0000313" key="7">
    <source>
        <dbReference type="Proteomes" id="UP000184111"/>
    </source>
</evidence>
<evidence type="ECO:0000313" key="6">
    <source>
        <dbReference type="EMBL" id="SHK76309.1"/>
    </source>
</evidence>
<dbReference type="PANTHER" id="PTHR10545:SF29">
    <property type="entry name" value="GH14572P-RELATED"/>
    <property type="match status" value="1"/>
</dbReference>
<comment type="similarity">
    <text evidence="1">Belongs to the acetyltransferase family.</text>
</comment>
<dbReference type="Gene3D" id="3.40.630.30">
    <property type="match status" value="1"/>
</dbReference>
<dbReference type="InterPro" id="IPR051016">
    <property type="entry name" value="Diverse_Substrate_AcTransf"/>
</dbReference>
<gene>
    <name evidence="6" type="ORF">SAMN05216499_101577</name>
</gene>
<evidence type="ECO:0000256" key="1">
    <source>
        <dbReference type="ARBA" id="ARBA00008694"/>
    </source>
</evidence>
<dbReference type="Pfam" id="PF00583">
    <property type="entry name" value="Acetyltransf_1"/>
    <property type="match status" value="1"/>
</dbReference>
<dbReference type="EMBL" id="FRBI01000001">
    <property type="protein sequence ID" value="SHK76309.1"/>
    <property type="molecule type" value="Genomic_DNA"/>
</dbReference>
<evidence type="ECO:0000259" key="5">
    <source>
        <dbReference type="PROSITE" id="PS51186"/>
    </source>
</evidence>
<dbReference type="STRING" id="310782.SAMN05216499_101577"/>
<dbReference type="CDD" id="cd04301">
    <property type="entry name" value="NAT_SF"/>
    <property type="match status" value="1"/>
</dbReference>
<evidence type="ECO:0000256" key="2">
    <source>
        <dbReference type="ARBA" id="ARBA00022679"/>
    </source>
</evidence>
<feature type="region of interest" description="Disordered" evidence="4">
    <location>
        <begin position="157"/>
        <end position="181"/>
    </location>
</feature>
<feature type="domain" description="N-acetyltransferase" evidence="5">
    <location>
        <begin position="1"/>
        <end position="162"/>
    </location>
</feature>
<proteinExistence type="inferred from homology"/>
<reference evidence="6 7" key="1">
    <citation type="submission" date="2016-11" db="EMBL/GenBank/DDBJ databases">
        <authorList>
            <person name="Jaros S."/>
            <person name="Januszkiewicz K."/>
            <person name="Wedrychowicz H."/>
        </authorList>
    </citation>
    <scope>NUCLEOTIDE SEQUENCE [LARGE SCALE GENOMIC DNA]</scope>
    <source>
        <strain evidence="6 7">CGMCC 4.2025</strain>
    </source>
</reference>
<dbReference type="AlphaFoldDB" id="A0A1M6V477"/>
<dbReference type="SUPFAM" id="SSF55729">
    <property type="entry name" value="Acyl-CoA N-acyltransferases (Nat)"/>
    <property type="match status" value="1"/>
</dbReference>
<dbReference type="Proteomes" id="UP000184111">
    <property type="component" value="Unassembled WGS sequence"/>
</dbReference>
<evidence type="ECO:0000256" key="3">
    <source>
        <dbReference type="ARBA" id="ARBA00023315"/>
    </source>
</evidence>
<dbReference type="FunFam" id="3.40.630.30:FF:000064">
    <property type="entry name" value="GNAT family acetyltransferase"/>
    <property type="match status" value="1"/>
</dbReference>
<accession>A0A1M6V477</accession>